<gene>
    <name evidence="1" type="ORF">HH682_04980</name>
</gene>
<evidence type="ECO:0000313" key="1">
    <source>
        <dbReference type="EMBL" id="MBT0723805.1"/>
    </source>
</evidence>
<accession>A0ABS5SUM2</accession>
<reference evidence="1 2" key="1">
    <citation type="submission" date="2020-04" db="EMBL/GenBank/DDBJ databases">
        <title>Genome sequencing of Rosenbergiella species.</title>
        <authorList>
            <person name="Alvarez-Perez S."/>
            <person name="Lievens B."/>
        </authorList>
    </citation>
    <scope>NUCLEOTIDE SEQUENCE [LARGE SCALE GENOMIC DNA]</scope>
    <source>
        <strain evidence="1 2">S61</strain>
    </source>
</reference>
<proteinExistence type="predicted"/>
<sequence>MSKILWFDLETFSEVPIKNRTHAYAEDVEIMLFSWAIDTAPVQVWDVTANTKIPLELRLALKNPDVLIYAHNSHFDRTVLNHAMPGVAVGGVERWHTVCRVLWAICATFSVCRRIRPVSN</sequence>
<organism evidence="1 2">
    <name type="scientific">Rosenbergiella gaditana</name>
    <dbReference type="NCBI Taxonomy" id="2726987"/>
    <lineage>
        <taxon>Bacteria</taxon>
        <taxon>Pseudomonadati</taxon>
        <taxon>Pseudomonadota</taxon>
        <taxon>Gammaproteobacteria</taxon>
        <taxon>Enterobacterales</taxon>
        <taxon>Erwiniaceae</taxon>
        <taxon>Rosenbergiella</taxon>
    </lineage>
</organism>
<evidence type="ECO:0008006" key="3">
    <source>
        <dbReference type="Google" id="ProtNLM"/>
    </source>
</evidence>
<protein>
    <recommendedName>
        <fullName evidence="3">DNA polymerase</fullName>
    </recommendedName>
</protein>
<comment type="caution">
    <text evidence="1">The sequence shown here is derived from an EMBL/GenBank/DDBJ whole genome shotgun (WGS) entry which is preliminary data.</text>
</comment>
<keyword evidence="2" id="KW-1185">Reference proteome</keyword>
<dbReference type="SUPFAM" id="SSF53098">
    <property type="entry name" value="Ribonuclease H-like"/>
    <property type="match status" value="1"/>
</dbReference>
<evidence type="ECO:0000313" key="2">
    <source>
        <dbReference type="Proteomes" id="UP000790096"/>
    </source>
</evidence>
<dbReference type="InterPro" id="IPR012337">
    <property type="entry name" value="RNaseH-like_sf"/>
</dbReference>
<dbReference type="EMBL" id="JABBFR010000005">
    <property type="protein sequence ID" value="MBT0723805.1"/>
    <property type="molecule type" value="Genomic_DNA"/>
</dbReference>
<name>A0ABS5SUM2_9GAMM</name>
<dbReference type="Proteomes" id="UP000790096">
    <property type="component" value="Unassembled WGS sequence"/>
</dbReference>